<dbReference type="KEGG" id="mff:MFFC18_48860"/>
<dbReference type="PANTHER" id="PTHR34818:SF1">
    <property type="entry name" value="PROTEIN BLI-3"/>
    <property type="match status" value="1"/>
</dbReference>
<organism evidence="3 4">
    <name type="scientific">Mariniblastus fucicola</name>
    <dbReference type="NCBI Taxonomy" id="980251"/>
    <lineage>
        <taxon>Bacteria</taxon>
        <taxon>Pseudomonadati</taxon>
        <taxon>Planctomycetota</taxon>
        <taxon>Planctomycetia</taxon>
        <taxon>Pirellulales</taxon>
        <taxon>Pirellulaceae</taxon>
        <taxon>Mariniblastus</taxon>
    </lineage>
</organism>
<evidence type="ECO:0000256" key="1">
    <source>
        <dbReference type="SAM" id="MobiDB-lite"/>
    </source>
</evidence>
<feature type="domain" description="General stress protein FMN-binding split barrel" evidence="2">
    <location>
        <begin position="19"/>
        <end position="154"/>
    </location>
</feature>
<dbReference type="InterPro" id="IPR052917">
    <property type="entry name" value="Stress-Dev_Protein"/>
</dbReference>
<dbReference type="Pfam" id="PF16242">
    <property type="entry name" value="Pyrid_ox_like"/>
    <property type="match status" value="1"/>
</dbReference>
<evidence type="ECO:0000259" key="2">
    <source>
        <dbReference type="Pfam" id="PF16242"/>
    </source>
</evidence>
<feature type="region of interest" description="Disordered" evidence="1">
    <location>
        <begin position="178"/>
        <end position="204"/>
    </location>
</feature>
<sequence length="204" mass="22598">MNDKIQNNETTEPNRDEVIAKLTQFIVSNDTALLVTCGSDHVIRSRPMLNVNQNFTGSLYFLARSDDDVTRYLRENPQANVAISEPESGKYASLIGTADLSDDRKKAELLWTDRCVAWFGTKTPDPDTVVIEIDVEDAEYWDQNKSFGHSLAGMFSTLTGGQPGKMEVEHKKVDWAKESMADGELTSSDVDTPPNLSVVNPPNA</sequence>
<dbReference type="OrthoDB" id="9795235at2"/>
<protein>
    <submittedName>
        <fullName evidence="3">Pyridoxamine 5'-phosphate oxidase</fullName>
    </submittedName>
</protein>
<dbReference type="RefSeq" id="WP_075082769.1">
    <property type="nucleotide sequence ID" value="NZ_CP042912.1"/>
</dbReference>
<gene>
    <name evidence="3" type="ORF">MFFC18_48860</name>
</gene>
<feature type="compositionally biased region" description="Polar residues" evidence="1">
    <location>
        <begin position="185"/>
        <end position="204"/>
    </location>
</feature>
<accession>A0A5B9PRT4</accession>
<dbReference type="Proteomes" id="UP000322214">
    <property type="component" value="Chromosome"/>
</dbReference>
<name>A0A5B9PRT4_9BACT</name>
<dbReference type="EMBL" id="CP042912">
    <property type="protein sequence ID" value="QEG24963.1"/>
    <property type="molecule type" value="Genomic_DNA"/>
</dbReference>
<keyword evidence="4" id="KW-1185">Reference proteome</keyword>
<dbReference type="InterPro" id="IPR012349">
    <property type="entry name" value="Split_barrel_FMN-bd"/>
</dbReference>
<reference evidence="3 4" key="1">
    <citation type="submission" date="2019-08" db="EMBL/GenBank/DDBJ databases">
        <title>Deep-cultivation of Planctomycetes and their phenomic and genomic characterization uncovers novel biology.</title>
        <authorList>
            <person name="Wiegand S."/>
            <person name="Jogler M."/>
            <person name="Boedeker C."/>
            <person name="Pinto D."/>
            <person name="Vollmers J."/>
            <person name="Rivas-Marin E."/>
            <person name="Kohn T."/>
            <person name="Peeters S.H."/>
            <person name="Heuer A."/>
            <person name="Rast P."/>
            <person name="Oberbeckmann S."/>
            <person name="Bunk B."/>
            <person name="Jeske O."/>
            <person name="Meyerdierks A."/>
            <person name="Storesund J.E."/>
            <person name="Kallscheuer N."/>
            <person name="Luecker S."/>
            <person name="Lage O.M."/>
            <person name="Pohl T."/>
            <person name="Merkel B.J."/>
            <person name="Hornburger P."/>
            <person name="Mueller R.-W."/>
            <person name="Bruemmer F."/>
            <person name="Labrenz M."/>
            <person name="Spormann A.M."/>
            <person name="Op den Camp H."/>
            <person name="Overmann J."/>
            <person name="Amann R."/>
            <person name="Jetten M.S.M."/>
            <person name="Mascher T."/>
            <person name="Medema M.H."/>
            <person name="Devos D.P."/>
            <person name="Kaster A.-K."/>
            <person name="Ovreas L."/>
            <person name="Rohde M."/>
            <person name="Galperin M.Y."/>
            <person name="Jogler C."/>
        </authorList>
    </citation>
    <scope>NUCLEOTIDE SEQUENCE [LARGE SCALE GENOMIC DNA]</scope>
    <source>
        <strain evidence="3 4">FC18</strain>
    </source>
</reference>
<evidence type="ECO:0000313" key="3">
    <source>
        <dbReference type="EMBL" id="QEG24963.1"/>
    </source>
</evidence>
<dbReference type="AlphaFoldDB" id="A0A5B9PRT4"/>
<dbReference type="STRING" id="980251.GCA_001642875_04980"/>
<dbReference type="InterPro" id="IPR038725">
    <property type="entry name" value="YdaG_split_barrel_FMN-bd"/>
</dbReference>
<dbReference type="PANTHER" id="PTHR34818">
    <property type="entry name" value="PROTEIN BLI-3"/>
    <property type="match status" value="1"/>
</dbReference>
<evidence type="ECO:0000313" key="4">
    <source>
        <dbReference type="Proteomes" id="UP000322214"/>
    </source>
</evidence>
<dbReference type="Gene3D" id="2.30.110.10">
    <property type="entry name" value="Electron Transport, Fmn-binding Protein, Chain A"/>
    <property type="match status" value="1"/>
</dbReference>
<proteinExistence type="predicted"/>
<dbReference type="SUPFAM" id="SSF50475">
    <property type="entry name" value="FMN-binding split barrel"/>
    <property type="match status" value="1"/>
</dbReference>